<organism evidence="1 2">
    <name type="scientific">Coniosporium apollinis (strain CBS 100218)</name>
    <name type="common">Rock-inhabiting black yeast</name>
    <dbReference type="NCBI Taxonomy" id="1168221"/>
    <lineage>
        <taxon>Eukaryota</taxon>
        <taxon>Fungi</taxon>
        <taxon>Dikarya</taxon>
        <taxon>Ascomycota</taxon>
        <taxon>Pezizomycotina</taxon>
        <taxon>Dothideomycetes</taxon>
        <taxon>Dothideomycetes incertae sedis</taxon>
        <taxon>Coniosporium</taxon>
    </lineage>
</organism>
<dbReference type="EMBL" id="JH767644">
    <property type="protein sequence ID" value="EON69943.1"/>
    <property type="molecule type" value="Genomic_DNA"/>
</dbReference>
<dbReference type="AlphaFoldDB" id="R7Z756"/>
<evidence type="ECO:0000313" key="1">
    <source>
        <dbReference type="EMBL" id="EON69943.1"/>
    </source>
</evidence>
<proteinExistence type="predicted"/>
<dbReference type="Proteomes" id="UP000016924">
    <property type="component" value="Unassembled WGS sequence"/>
</dbReference>
<evidence type="ECO:0000313" key="2">
    <source>
        <dbReference type="Proteomes" id="UP000016924"/>
    </source>
</evidence>
<name>R7Z756_CONA1</name>
<keyword evidence="2" id="KW-1185">Reference proteome</keyword>
<accession>R7Z756</accession>
<protein>
    <submittedName>
        <fullName evidence="1">Uncharacterized protein</fullName>
    </submittedName>
</protein>
<gene>
    <name evidence="1" type="ORF">W97_09208</name>
</gene>
<dbReference type="OrthoDB" id="5410693at2759"/>
<dbReference type="RefSeq" id="XP_007785260.1">
    <property type="nucleotide sequence ID" value="XM_007787070.1"/>
</dbReference>
<reference evidence="2" key="1">
    <citation type="submission" date="2012-06" db="EMBL/GenBank/DDBJ databases">
        <title>The genome sequence of Coniosporium apollinis CBS 100218.</title>
        <authorList>
            <consortium name="The Broad Institute Genome Sequencing Platform"/>
            <person name="Cuomo C."/>
            <person name="Gorbushina A."/>
            <person name="Noack S."/>
            <person name="Walker B."/>
            <person name="Young S.K."/>
            <person name="Zeng Q."/>
            <person name="Gargeya S."/>
            <person name="Fitzgerald M."/>
            <person name="Haas B."/>
            <person name="Abouelleil A."/>
            <person name="Alvarado L."/>
            <person name="Arachchi H.M."/>
            <person name="Berlin A.M."/>
            <person name="Chapman S.B."/>
            <person name="Goldberg J."/>
            <person name="Griggs A."/>
            <person name="Gujja S."/>
            <person name="Hansen M."/>
            <person name="Howarth C."/>
            <person name="Imamovic A."/>
            <person name="Larimer J."/>
            <person name="McCowan C."/>
            <person name="Montmayeur A."/>
            <person name="Murphy C."/>
            <person name="Neiman D."/>
            <person name="Pearson M."/>
            <person name="Priest M."/>
            <person name="Roberts A."/>
            <person name="Saif S."/>
            <person name="Shea T."/>
            <person name="Sisk P."/>
            <person name="Sykes S."/>
            <person name="Wortman J."/>
            <person name="Nusbaum C."/>
            <person name="Birren B."/>
        </authorList>
    </citation>
    <scope>NUCLEOTIDE SEQUENCE [LARGE SCALE GENOMIC DNA]</scope>
    <source>
        <strain evidence="2">CBS 100218</strain>
    </source>
</reference>
<sequence>MAITRALDEPNLSGNMDKQLRWDPTKGAMTTTTASKGPEGGFTLDHVFERQFISGLAIFKMEGADPPISILNDILSLANLPGNLVWIPKALHTKKSNIFGRAAGEFDKETCNYLNACQASFKQSLDQFDASTKAGIVKEVVKAMKETHWYTGKWEDLIDESWF</sequence>
<dbReference type="GeneID" id="19906519"/>
<dbReference type="HOGENOM" id="CLU_1626949_0_0_1"/>